<dbReference type="EMBL" id="JAHWGI010001000">
    <property type="protein sequence ID" value="KAK3920439.1"/>
    <property type="molecule type" value="Genomic_DNA"/>
</dbReference>
<keyword evidence="6" id="KW-1185">Reference proteome</keyword>
<dbReference type="Gene3D" id="3.90.70.10">
    <property type="entry name" value="Cysteine proteinases"/>
    <property type="match status" value="1"/>
</dbReference>
<feature type="region of interest" description="Disordered" evidence="3">
    <location>
        <begin position="754"/>
        <end position="796"/>
    </location>
</feature>
<reference evidence="5" key="2">
    <citation type="journal article" date="2023" name="BMC Genomics">
        <title>Pest status, molecular evolution, and epigenetic factors derived from the genome assembly of Frankliniella fusca, a thysanopteran phytovirus vector.</title>
        <authorList>
            <person name="Catto M.A."/>
            <person name="Labadie P.E."/>
            <person name="Jacobson A.L."/>
            <person name="Kennedy G.G."/>
            <person name="Srinivasan R."/>
            <person name="Hunt B.G."/>
        </authorList>
    </citation>
    <scope>NUCLEOTIDE SEQUENCE</scope>
    <source>
        <strain evidence="5">PL_HMW_Pooled</strain>
    </source>
</reference>
<comment type="cofactor">
    <cofactor evidence="1">
        <name>a divalent metal cation</name>
        <dbReference type="ChEBI" id="CHEBI:60240"/>
    </cofactor>
</comment>
<evidence type="ECO:0000256" key="1">
    <source>
        <dbReference type="ARBA" id="ARBA00001968"/>
    </source>
</evidence>
<evidence type="ECO:0000259" key="4">
    <source>
        <dbReference type="PROSITE" id="PS50235"/>
    </source>
</evidence>
<organism evidence="5 6">
    <name type="scientific">Frankliniella fusca</name>
    <dbReference type="NCBI Taxonomy" id="407009"/>
    <lineage>
        <taxon>Eukaryota</taxon>
        <taxon>Metazoa</taxon>
        <taxon>Ecdysozoa</taxon>
        <taxon>Arthropoda</taxon>
        <taxon>Hexapoda</taxon>
        <taxon>Insecta</taxon>
        <taxon>Pterygota</taxon>
        <taxon>Neoptera</taxon>
        <taxon>Paraneoptera</taxon>
        <taxon>Thysanoptera</taxon>
        <taxon>Terebrantia</taxon>
        <taxon>Thripoidea</taxon>
        <taxon>Thripidae</taxon>
        <taxon>Frankliniella</taxon>
    </lineage>
</organism>
<proteinExistence type="predicted"/>
<comment type="caution">
    <text evidence="5">The sequence shown here is derived from an EMBL/GenBank/DDBJ whole genome shotgun (WGS) entry which is preliminary data.</text>
</comment>
<dbReference type="Pfam" id="PF00443">
    <property type="entry name" value="UCH"/>
    <property type="match status" value="1"/>
</dbReference>
<dbReference type="Proteomes" id="UP001219518">
    <property type="component" value="Unassembled WGS sequence"/>
</dbReference>
<dbReference type="SUPFAM" id="SSF54001">
    <property type="entry name" value="Cysteine proteinases"/>
    <property type="match status" value="1"/>
</dbReference>
<dbReference type="PROSITE" id="PS50235">
    <property type="entry name" value="USP_3"/>
    <property type="match status" value="1"/>
</dbReference>
<dbReference type="InterPro" id="IPR027806">
    <property type="entry name" value="HARBI1_dom"/>
</dbReference>
<dbReference type="GO" id="GO:0016579">
    <property type="term" value="P:protein deubiquitination"/>
    <property type="evidence" value="ECO:0007669"/>
    <property type="project" value="InterPro"/>
</dbReference>
<keyword evidence="2" id="KW-0479">Metal-binding</keyword>
<evidence type="ECO:0000313" key="5">
    <source>
        <dbReference type="EMBL" id="KAK3920439.1"/>
    </source>
</evidence>
<keyword evidence="5" id="KW-0378">Hydrolase</keyword>
<protein>
    <submittedName>
        <fullName evidence="5">Ubiquitin carboxyl-terminal hydrolase 36</fullName>
    </submittedName>
</protein>
<dbReference type="GO" id="GO:0004843">
    <property type="term" value="F:cysteine-type deubiquitinase activity"/>
    <property type="evidence" value="ECO:0007669"/>
    <property type="project" value="InterPro"/>
</dbReference>
<dbReference type="InterPro" id="IPR001394">
    <property type="entry name" value="Peptidase_C19_UCH"/>
</dbReference>
<dbReference type="InterPro" id="IPR028889">
    <property type="entry name" value="USP"/>
</dbReference>
<sequence>MMRATKSIEEPDVVLYMDPIPVGWSGVPHRDKGFANFELTSVCNTLVQVLMHVPSFVHWMLKSQHEISCPAKESCLLCATISLRQQLDSQLIVRPEQFCELMNDASDDAHEVMRDILLMLHANVMSVYSSLVMSTWSERTSPIFQMFGGLWKVSASCCGTTFQPFLSIEVPLVASSLQVCLDGLGAKNICKICKSAVKSVMTVHSAPTVLIINLGRLLGNGSFCDKEIIIPPDIILQERFSYRHLSTVFASGGHIDNVNYSALTSCPNGILHVFTDASFKRVNAASLLGDPKYLKSSYMAVYELRKEIKIVETMVTEEHISKAVPEIISSSTKESTPFSARVTSTQKKWDVSPISVPNSTTGTRKRKQLIFEENQLNSMNQGHDEGSPITLDRSAATTTSATTTSATATTINTATCSFATASTWTTIPSCSIGTQTTTEQDENRALRATSVLSLAKCWTQSATEFRFFTGLTQENFCVLYKLLGGDDVFSKLKMDYKLSTPSKNEKKLKLPLQDRLFLTLIRLRRGTPLRDLGFVMGISQSQASEIFYAVLRHMYLTFQHFKERMLLTVEQQKKKMPKVFKPFKNLRVIIDGAEFKLQVPSNFQQQGNTYSDYKACNTAHFIIGINLHGGISFVSKAYEGAISDKQATLDSSLLDMLQPGDALMVDRGFELKAECMMKKITLLRPPSLGQRDKFTPKEVLLTKAIAKARIYVEHAIGKIKDFRLLRYTIPNKMIPYMEDMVYVCACLTNFDPPRIKTKPSKKTAKRKAKKPSQKPAKKTKKPSKELVETKSKKKPL</sequence>
<dbReference type="Pfam" id="PF13359">
    <property type="entry name" value="DDE_Tnp_4"/>
    <property type="match status" value="1"/>
</dbReference>
<reference evidence="5" key="1">
    <citation type="submission" date="2021-07" db="EMBL/GenBank/DDBJ databases">
        <authorList>
            <person name="Catto M.A."/>
            <person name="Jacobson A."/>
            <person name="Kennedy G."/>
            <person name="Labadie P."/>
            <person name="Hunt B.G."/>
            <person name="Srinivasan R."/>
        </authorList>
    </citation>
    <scope>NUCLEOTIDE SEQUENCE</scope>
    <source>
        <strain evidence="5">PL_HMW_Pooled</strain>
        <tissue evidence="5">Head</tissue>
    </source>
</reference>
<dbReference type="PANTHER" id="PTHR23080:SF141">
    <property type="entry name" value="TRANSPOSASE HELIX-TURN-HELIX DOMAIN-CONTAINING PROTEIN"/>
    <property type="match status" value="1"/>
</dbReference>
<feature type="domain" description="USP" evidence="4">
    <location>
        <begin position="32"/>
        <end position="305"/>
    </location>
</feature>
<accession>A0AAE1HFM5</accession>
<feature type="compositionally biased region" description="Basic residues" evidence="3">
    <location>
        <begin position="755"/>
        <end position="781"/>
    </location>
</feature>
<gene>
    <name evidence="5" type="ORF">KUF71_001151</name>
</gene>
<evidence type="ECO:0000256" key="2">
    <source>
        <dbReference type="ARBA" id="ARBA00022723"/>
    </source>
</evidence>
<dbReference type="AlphaFoldDB" id="A0AAE1HFM5"/>
<dbReference type="PANTHER" id="PTHR23080">
    <property type="entry name" value="THAP DOMAIN PROTEIN"/>
    <property type="match status" value="1"/>
</dbReference>
<dbReference type="Pfam" id="PF13613">
    <property type="entry name" value="HTH_Tnp_4"/>
    <property type="match status" value="1"/>
</dbReference>
<dbReference type="GO" id="GO:0046872">
    <property type="term" value="F:metal ion binding"/>
    <property type="evidence" value="ECO:0007669"/>
    <property type="project" value="UniProtKB-KW"/>
</dbReference>
<evidence type="ECO:0000256" key="3">
    <source>
        <dbReference type="SAM" id="MobiDB-lite"/>
    </source>
</evidence>
<dbReference type="InterPro" id="IPR038765">
    <property type="entry name" value="Papain-like_cys_pep_sf"/>
</dbReference>
<dbReference type="InterPro" id="IPR027805">
    <property type="entry name" value="Transposase_HTH_dom"/>
</dbReference>
<evidence type="ECO:0000313" key="6">
    <source>
        <dbReference type="Proteomes" id="UP001219518"/>
    </source>
</evidence>
<name>A0AAE1HFM5_9NEOP</name>